<dbReference type="Proteomes" id="UP000651271">
    <property type="component" value="Unassembled WGS sequence"/>
</dbReference>
<proteinExistence type="predicted"/>
<protein>
    <recommendedName>
        <fullName evidence="3">DUF4142 domain-containing protein</fullName>
    </recommendedName>
</protein>
<evidence type="ECO:0000313" key="2">
    <source>
        <dbReference type="Proteomes" id="UP000651271"/>
    </source>
</evidence>
<keyword evidence="2" id="KW-1185">Reference proteome</keyword>
<name>A0ABR7YGT3_9SPHI</name>
<gene>
    <name evidence="1" type="ORF">H8B04_13305</name>
</gene>
<comment type="caution">
    <text evidence="1">The sequence shown here is derived from an EMBL/GenBank/DDBJ whole genome shotgun (WGS) entry which is preliminary data.</text>
</comment>
<evidence type="ECO:0000313" key="1">
    <source>
        <dbReference type="EMBL" id="MBD1430527.1"/>
    </source>
</evidence>
<accession>A0ABR7YGT3</accession>
<organism evidence="1 2">
    <name type="scientific">Sphingobacterium litopenaei</name>
    <dbReference type="NCBI Taxonomy" id="2763500"/>
    <lineage>
        <taxon>Bacteria</taxon>
        <taxon>Pseudomonadati</taxon>
        <taxon>Bacteroidota</taxon>
        <taxon>Sphingobacteriia</taxon>
        <taxon>Sphingobacteriales</taxon>
        <taxon>Sphingobacteriaceae</taxon>
        <taxon>Sphingobacterium</taxon>
    </lineage>
</organism>
<evidence type="ECO:0008006" key="3">
    <source>
        <dbReference type="Google" id="ProtNLM"/>
    </source>
</evidence>
<reference evidence="1 2" key="1">
    <citation type="submission" date="2020-08" db="EMBL/GenBank/DDBJ databases">
        <title>Sphingobacterium sp. DN04309 isolated from aquaculture water.</title>
        <authorList>
            <person name="Zhang M."/>
        </authorList>
    </citation>
    <scope>NUCLEOTIDE SEQUENCE [LARGE SCALE GENOMIC DNA]</scope>
    <source>
        <strain evidence="1 2">DN04309</strain>
    </source>
</reference>
<dbReference type="EMBL" id="JACOIJ010000030">
    <property type="protein sequence ID" value="MBD1430527.1"/>
    <property type="molecule type" value="Genomic_DNA"/>
</dbReference>
<sequence length="167" mass="19434">MRLLVLLGCIFCLGCSGESKKNIKESIALEEIVYQRTEGLIILDKLLTYSDYENANMICEKIKNFYSSSQPNLVGLCKDKELHLPLASYETIDQDIESFIQDSSSQYDLLLDRLLSNLNQQKTFYMQILEDRDLADLHYYTLDSYLQVVCFMDDMKYLLQKTSYTAR</sequence>
<dbReference type="RefSeq" id="WP_190302657.1">
    <property type="nucleotide sequence ID" value="NZ_JACOIJ010000030.1"/>
</dbReference>